<dbReference type="GO" id="GO:0008270">
    <property type="term" value="F:zinc ion binding"/>
    <property type="evidence" value="ECO:0007669"/>
    <property type="project" value="UniProtKB-KW"/>
</dbReference>
<dbReference type="PROSITE" id="PS00028">
    <property type="entry name" value="ZINC_FINGER_C2H2_1"/>
    <property type="match status" value="1"/>
</dbReference>
<dbReference type="EMBL" id="LJIG01009154">
    <property type="protein sequence ID" value="KRT83647.1"/>
    <property type="molecule type" value="Genomic_DNA"/>
</dbReference>
<dbReference type="GO" id="GO:0003713">
    <property type="term" value="F:transcription coactivator activity"/>
    <property type="evidence" value="ECO:0007669"/>
    <property type="project" value="TreeGrafter"/>
</dbReference>
<dbReference type="PANTHER" id="PTHR10865">
    <property type="entry name" value="METASTASIS-ASSOCIATED PROTEIN AND MESODERM INDUCTION EARLY RESPONSE PROTEIN"/>
    <property type="match status" value="1"/>
</dbReference>
<proteinExistence type="predicted"/>
<dbReference type="Gene3D" id="3.30.160.60">
    <property type="entry name" value="Classic Zinc Finger"/>
    <property type="match status" value="1"/>
</dbReference>
<organism evidence="3 4">
    <name type="scientific">Oryctes borbonicus</name>
    <dbReference type="NCBI Taxonomy" id="1629725"/>
    <lineage>
        <taxon>Eukaryota</taxon>
        <taxon>Metazoa</taxon>
        <taxon>Ecdysozoa</taxon>
        <taxon>Arthropoda</taxon>
        <taxon>Hexapoda</taxon>
        <taxon>Insecta</taxon>
        <taxon>Pterygota</taxon>
        <taxon>Neoptera</taxon>
        <taxon>Endopterygota</taxon>
        <taxon>Coleoptera</taxon>
        <taxon>Polyphaga</taxon>
        <taxon>Scarabaeiformia</taxon>
        <taxon>Scarabaeidae</taxon>
        <taxon>Dynastinae</taxon>
        <taxon>Oryctes</taxon>
    </lineage>
</organism>
<reference evidence="3 4" key="1">
    <citation type="submission" date="2015-09" db="EMBL/GenBank/DDBJ databases">
        <title>Draft genome of the scarab beetle Oryctes borbonicus.</title>
        <authorList>
            <person name="Meyer J.M."/>
            <person name="Markov G.V."/>
            <person name="Baskaran P."/>
            <person name="Herrmann M."/>
            <person name="Sommer R.J."/>
            <person name="Roedelsperger C."/>
        </authorList>
    </citation>
    <scope>NUCLEOTIDE SEQUENCE [LARGE SCALE GENOMIC DNA]</scope>
    <source>
        <strain evidence="3">OB123</strain>
        <tissue evidence="3">Whole animal</tissue>
    </source>
</reference>
<dbReference type="SMART" id="SM00355">
    <property type="entry name" value="ZnF_C2H2"/>
    <property type="match status" value="1"/>
</dbReference>
<protein>
    <recommendedName>
        <fullName evidence="2">C2H2-type domain-containing protein</fullName>
    </recommendedName>
</protein>
<keyword evidence="4" id="KW-1185">Reference proteome</keyword>
<dbReference type="InterPro" id="IPR040138">
    <property type="entry name" value="MIER/MTA"/>
</dbReference>
<dbReference type="PROSITE" id="PS50157">
    <property type="entry name" value="ZINC_FINGER_C2H2_2"/>
    <property type="match status" value="1"/>
</dbReference>
<comment type="caution">
    <text evidence="3">The sequence shown here is derived from an EMBL/GenBank/DDBJ whole genome shotgun (WGS) entry which is preliminary data.</text>
</comment>
<dbReference type="InterPro" id="IPR013087">
    <property type="entry name" value="Znf_C2H2_type"/>
</dbReference>
<dbReference type="PANTHER" id="PTHR10865:SF29">
    <property type="entry name" value="METASTASIS ASSOCIATED 1-LIKE, ISOFORM D"/>
    <property type="match status" value="1"/>
</dbReference>
<evidence type="ECO:0000259" key="2">
    <source>
        <dbReference type="PROSITE" id="PS50157"/>
    </source>
</evidence>
<gene>
    <name evidence="3" type="ORF">AMK59_4708</name>
</gene>
<evidence type="ECO:0000256" key="1">
    <source>
        <dbReference type="PROSITE-ProRule" id="PRU00042"/>
    </source>
</evidence>
<keyword evidence="1" id="KW-0479">Metal-binding</keyword>
<dbReference type="SUPFAM" id="SSF57667">
    <property type="entry name" value="beta-beta-alpha zinc fingers"/>
    <property type="match status" value="1"/>
</dbReference>
<dbReference type="GO" id="GO:0000122">
    <property type="term" value="P:negative regulation of transcription by RNA polymerase II"/>
    <property type="evidence" value="ECO:0007669"/>
    <property type="project" value="TreeGrafter"/>
</dbReference>
<dbReference type="AlphaFoldDB" id="A0A0T6B8I7"/>
<evidence type="ECO:0000313" key="3">
    <source>
        <dbReference type="EMBL" id="KRT83647.1"/>
    </source>
</evidence>
<dbReference type="GO" id="GO:0003714">
    <property type="term" value="F:transcription corepressor activity"/>
    <property type="evidence" value="ECO:0007669"/>
    <property type="project" value="TreeGrafter"/>
</dbReference>
<evidence type="ECO:0000313" key="4">
    <source>
        <dbReference type="Proteomes" id="UP000051574"/>
    </source>
</evidence>
<dbReference type="GO" id="GO:0042826">
    <property type="term" value="F:histone deacetylase binding"/>
    <property type="evidence" value="ECO:0007669"/>
    <property type="project" value="TreeGrafter"/>
</dbReference>
<dbReference type="OrthoDB" id="6738791at2759"/>
<dbReference type="Pfam" id="PF17226">
    <property type="entry name" value="MTA_R1"/>
    <property type="match status" value="1"/>
</dbReference>
<dbReference type="InterPro" id="IPR036236">
    <property type="entry name" value="Znf_C2H2_sf"/>
</dbReference>
<name>A0A0T6B8I7_9SCAR</name>
<accession>A0A0T6B8I7</accession>
<feature type="domain" description="C2H2-type" evidence="2">
    <location>
        <begin position="56"/>
        <end position="81"/>
    </location>
</feature>
<dbReference type="InterPro" id="IPR035170">
    <property type="entry name" value="MTA1_R1"/>
</dbReference>
<dbReference type="Proteomes" id="UP000051574">
    <property type="component" value="Unassembled WGS sequence"/>
</dbReference>
<sequence length="366" mass="41498">MQCRLCQSCWQYWKRYGGLKAPTKFGDNEFDITATKKKSGSDIDEDRIATLPHRPHRCHIGGCGKEFKLKAHLTRHYATSHGIMVRSGSPRPIMKTRTAFYLCTTPITRISRRLCKHIMRPRHAARAPFFAINIQAVKQECNALTAGKTPSEMMQLLMYRKKNRGSVTNIATKLGNPGSVVPQWLILTDKENLPKPEHVAFPKPPKAPDGSLLYERVPNKPEAEKVPLNNMSPSLKKRSYEEYNGVDSTVISGPPQKRLTKDNTLINRTTPDQYTPIIPGNIVPGTTLPRHIAQINGKPKIPHMTRIGSGRKQVISWMDAPDDVYFRATENSKKMRKQIPIIELRRAARKPWRPLKSKSDEVVVLD</sequence>
<dbReference type="GO" id="GO:0016581">
    <property type="term" value="C:NuRD complex"/>
    <property type="evidence" value="ECO:0007669"/>
    <property type="project" value="TreeGrafter"/>
</dbReference>
<keyword evidence="1" id="KW-0863">Zinc-finger</keyword>
<keyword evidence="1" id="KW-0862">Zinc</keyword>